<keyword evidence="2" id="KW-0812">Transmembrane</keyword>
<evidence type="ECO:0000313" key="5">
    <source>
        <dbReference type="Proteomes" id="UP000198280"/>
    </source>
</evidence>
<feature type="region of interest" description="Disordered" evidence="1">
    <location>
        <begin position="1"/>
        <end position="124"/>
    </location>
</feature>
<feature type="compositionally biased region" description="Low complexity" evidence="1">
    <location>
        <begin position="31"/>
        <end position="44"/>
    </location>
</feature>
<dbReference type="InterPro" id="IPR035992">
    <property type="entry name" value="Ricin_B-like_lectins"/>
</dbReference>
<dbReference type="Proteomes" id="UP000198280">
    <property type="component" value="Unassembled WGS sequence"/>
</dbReference>
<keyword evidence="2" id="KW-1133">Transmembrane helix</keyword>
<keyword evidence="5" id="KW-1185">Reference proteome</keyword>
<reference evidence="4 5" key="1">
    <citation type="submission" date="2017-06" db="EMBL/GenBank/DDBJ databases">
        <authorList>
            <person name="Kim H.J."/>
            <person name="Triplett B.A."/>
        </authorList>
    </citation>
    <scope>NUCLEOTIDE SEQUENCE [LARGE SCALE GENOMIC DNA]</scope>
    <source>
        <strain evidence="4 5">CGMCC 4.1858</strain>
    </source>
</reference>
<gene>
    <name evidence="4" type="ORF">SAMN05216252_103187</name>
</gene>
<sequence length="365" mass="36605">MTASPDDPAAGEAPEAGSPAGTALPRRTRRTSAIADASATTSRTPTEWNGGDAPTLRARPTAAALPERQEEGAEPESTYADGFAAGLAFASRPASEADEEHAPPAVAGTAPQAPPPAAPPAKRRGWSRPLLLVGGGLAVGVLVCVPFLLRGSGGQERGGAAVTLADEDPVVGTPGTGPATASPNGGRSPSPGDTPRRRAESGSPDGPTATPSTTGGKATPRATGGGSAQQPASGPSHSAAASGMAIRSHDSGRCIDGSPPWGSPLQLWDCTGGAAQSWQIKADGSIRSRGQCMDVAGGSRDDGAAVQLVDCNGTGAQQFRLNAAHDLVNVQADKCVEAEDSPGGNGTRLRLWSCNGHDNQKWSRG</sequence>
<dbReference type="EMBL" id="FZOF01000003">
    <property type="protein sequence ID" value="SNS11269.1"/>
    <property type="molecule type" value="Genomic_DNA"/>
</dbReference>
<feature type="region of interest" description="Disordered" evidence="1">
    <location>
        <begin position="166"/>
        <end position="260"/>
    </location>
</feature>
<feature type="domain" description="Ricin B lectin" evidence="3">
    <location>
        <begin position="241"/>
        <end position="365"/>
    </location>
</feature>
<dbReference type="InterPro" id="IPR000772">
    <property type="entry name" value="Ricin_B_lectin"/>
</dbReference>
<dbReference type="PROSITE" id="PS50231">
    <property type="entry name" value="RICIN_B_LECTIN"/>
    <property type="match status" value="1"/>
</dbReference>
<feature type="compositionally biased region" description="Low complexity" evidence="1">
    <location>
        <begin position="1"/>
        <end position="20"/>
    </location>
</feature>
<dbReference type="SMART" id="SM00458">
    <property type="entry name" value="RICIN"/>
    <property type="match status" value="1"/>
</dbReference>
<evidence type="ECO:0000256" key="2">
    <source>
        <dbReference type="SAM" id="Phobius"/>
    </source>
</evidence>
<feature type="compositionally biased region" description="Low complexity" evidence="1">
    <location>
        <begin position="53"/>
        <end position="66"/>
    </location>
</feature>
<keyword evidence="2" id="KW-0472">Membrane</keyword>
<dbReference type="Gene3D" id="2.80.10.50">
    <property type="match status" value="1"/>
</dbReference>
<name>A0A239BUC8_9ACTN</name>
<proteinExistence type="predicted"/>
<keyword evidence="4" id="KW-0430">Lectin</keyword>
<feature type="compositionally biased region" description="Low complexity" evidence="1">
    <location>
        <begin position="228"/>
        <end position="243"/>
    </location>
</feature>
<organism evidence="4 5">
    <name type="scientific">Actinacidiphila glaucinigra</name>
    <dbReference type="NCBI Taxonomy" id="235986"/>
    <lineage>
        <taxon>Bacteria</taxon>
        <taxon>Bacillati</taxon>
        <taxon>Actinomycetota</taxon>
        <taxon>Actinomycetes</taxon>
        <taxon>Kitasatosporales</taxon>
        <taxon>Streptomycetaceae</taxon>
        <taxon>Actinacidiphila</taxon>
    </lineage>
</organism>
<dbReference type="SUPFAM" id="SSF50370">
    <property type="entry name" value="Ricin B-like lectins"/>
    <property type="match status" value="1"/>
</dbReference>
<evidence type="ECO:0000256" key="1">
    <source>
        <dbReference type="SAM" id="MobiDB-lite"/>
    </source>
</evidence>
<dbReference type="AlphaFoldDB" id="A0A239BUC8"/>
<protein>
    <submittedName>
        <fullName evidence="4">Ricin-type beta-trefoil lectin domain-containing protein</fullName>
    </submittedName>
</protein>
<evidence type="ECO:0000259" key="3">
    <source>
        <dbReference type="SMART" id="SM00458"/>
    </source>
</evidence>
<feature type="transmembrane region" description="Helical" evidence="2">
    <location>
        <begin position="130"/>
        <end position="149"/>
    </location>
</feature>
<evidence type="ECO:0000313" key="4">
    <source>
        <dbReference type="EMBL" id="SNS11269.1"/>
    </source>
</evidence>
<accession>A0A239BUC8</accession>
<dbReference type="RefSeq" id="WP_107418535.1">
    <property type="nucleotide sequence ID" value="NZ_FZOF01000003.1"/>
</dbReference>
<dbReference type="Pfam" id="PF00652">
    <property type="entry name" value="Ricin_B_lectin"/>
    <property type="match status" value="1"/>
</dbReference>
<dbReference type="GO" id="GO:0030246">
    <property type="term" value="F:carbohydrate binding"/>
    <property type="evidence" value="ECO:0007669"/>
    <property type="project" value="UniProtKB-KW"/>
</dbReference>